<proteinExistence type="predicted"/>
<evidence type="ECO:0008006" key="4">
    <source>
        <dbReference type="Google" id="ProtNLM"/>
    </source>
</evidence>
<dbReference type="STRING" id="1515746.HR45_19190"/>
<sequence length="526" mass="60869">MNKIAIARTERLRNSGGVSPDASLYIVPLLILFNKLKNAPIKYRAEMTVTAIYIWLKGISGQINNAEDIPELILINGDDECIPNAIRKVRSGNNSWCEYSHPFEEQGTTHYLWFPIPIYFSDYFLQIAREKQYRTPLLNPQGKTRLYRLLLNAWKTPTSLTSLRRVDKDVFQQYFWGCAQADNTLTAPVREVMFPEQEQHHRSASTYLTFDSDRIRGKIFDAYNRYISRLIKAARTLPVTGRRRDEVASCLVLYSKKMTFPLLSNVPELPSYLKAGGKITQYTAIGGYATEAVPPIIFGGKRALDEYEVINFFAQLDDWLCHLKPSKALSHSSFIEQESSWLTFYNAATTRMVLLFILLTGVRPTHAISIEWQYFMGEHVAFVSDKGQLRPIYLSDFLLSEIKHYLAFQTRVRATLPNIHKSKYLWFYLLDSGKTTPLSHKLLQQELNHLWPNKESYQLRHFFSYCASTTTNSYRLYDDDIARLMGHSNLGEHLGSDNIFPATVKKILSYANWLPKRLRLREMSYE</sequence>
<keyword evidence="1" id="KW-0233">DNA recombination</keyword>
<evidence type="ECO:0000313" key="3">
    <source>
        <dbReference type="Proteomes" id="UP000029264"/>
    </source>
</evidence>
<gene>
    <name evidence="2" type="ORF">HR45_19190</name>
</gene>
<dbReference type="GO" id="GO:0006310">
    <property type="term" value="P:DNA recombination"/>
    <property type="evidence" value="ECO:0007669"/>
    <property type="project" value="UniProtKB-KW"/>
</dbReference>
<dbReference type="OrthoDB" id="5901668at2"/>
<dbReference type="EMBL" id="JPEO01000031">
    <property type="protein sequence ID" value="KFZ35938.1"/>
    <property type="molecule type" value="Genomic_DNA"/>
</dbReference>
<dbReference type="SUPFAM" id="SSF56349">
    <property type="entry name" value="DNA breaking-rejoining enzymes"/>
    <property type="match status" value="1"/>
</dbReference>
<dbReference type="GO" id="GO:0015074">
    <property type="term" value="P:DNA integration"/>
    <property type="evidence" value="ECO:0007669"/>
    <property type="project" value="InterPro"/>
</dbReference>
<dbReference type="InterPro" id="IPR011010">
    <property type="entry name" value="DNA_brk_join_enz"/>
</dbReference>
<dbReference type="InterPro" id="IPR013762">
    <property type="entry name" value="Integrase-like_cat_sf"/>
</dbReference>
<comment type="caution">
    <text evidence="2">The sequence shown here is derived from an EMBL/GenBank/DDBJ whole genome shotgun (WGS) entry which is preliminary data.</text>
</comment>
<name>A0A094LLD6_9GAMM</name>
<evidence type="ECO:0000256" key="1">
    <source>
        <dbReference type="ARBA" id="ARBA00023172"/>
    </source>
</evidence>
<reference evidence="2 3" key="1">
    <citation type="submission" date="2014-06" db="EMBL/GenBank/DDBJ databases">
        <title>Shewanella sp. YQH10.</title>
        <authorList>
            <person name="Liu Y."/>
            <person name="Zeng R."/>
        </authorList>
    </citation>
    <scope>NUCLEOTIDE SEQUENCE [LARGE SCALE GENOMIC DNA]</scope>
    <source>
        <strain evidence="2 3">YQH10</strain>
    </source>
</reference>
<organism evidence="2 3">
    <name type="scientific">Shewanella mangrovi</name>
    <dbReference type="NCBI Taxonomy" id="1515746"/>
    <lineage>
        <taxon>Bacteria</taxon>
        <taxon>Pseudomonadati</taxon>
        <taxon>Pseudomonadota</taxon>
        <taxon>Gammaproteobacteria</taxon>
        <taxon>Alteromonadales</taxon>
        <taxon>Shewanellaceae</taxon>
        <taxon>Shewanella</taxon>
    </lineage>
</organism>
<dbReference type="GO" id="GO:0003677">
    <property type="term" value="F:DNA binding"/>
    <property type="evidence" value="ECO:0007669"/>
    <property type="project" value="InterPro"/>
</dbReference>
<dbReference type="Proteomes" id="UP000029264">
    <property type="component" value="Unassembled WGS sequence"/>
</dbReference>
<dbReference type="eggNOG" id="ENOG5033S66">
    <property type="taxonomic scope" value="Bacteria"/>
</dbReference>
<accession>A0A094LLD6</accession>
<protein>
    <recommendedName>
        <fullName evidence="4">Tyr recombinase domain-containing protein</fullName>
    </recommendedName>
</protein>
<keyword evidence="3" id="KW-1185">Reference proteome</keyword>
<dbReference type="Gene3D" id="1.10.443.10">
    <property type="entry name" value="Intergrase catalytic core"/>
    <property type="match status" value="1"/>
</dbReference>
<evidence type="ECO:0000313" key="2">
    <source>
        <dbReference type="EMBL" id="KFZ35938.1"/>
    </source>
</evidence>
<dbReference type="RefSeq" id="WP_037445860.1">
    <property type="nucleotide sequence ID" value="NZ_JPEO01000031.1"/>
</dbReference>
<dbReference type="AlphaFoldDB" id="A0A094LLD6"/>